<dbReference type="InterPro" id="IPR023576">
    <property type="entry name" value="UbiE/COQ5_MeTrFase_CS"/>
</dbReference>
<proteinExistence type="inferred from homology"/>
<comment type="caution">
    <text evidence="4">Lacks conserved residue(s) required for the propagation of feature annotation.</text>
</comment>
<dbReference type="AlphaFoldDB" id="A0A8J3JGT8"/>
<evidence type="ECO:0000256" key="1">
    <source>
        <dbReference type="ARBA" id="ARBA00022603"/>
    </source>
</evidence>
<gene>
    <name evidence="4 5" type="primary">menG</name>
    <name evidence="5" type="ORF">Aru02nite_65320</name>
</gene>
<feature type="binding site" evidence="4">
    <location>
        <begin position="107"/>
        <end position="108"/>
    </location>
    <ligand>
        <name>S-adenosyl-L-methionine</name>
        <dbReference type="ChEBI" id="CHEBI:59789"/>
    </ligand>
</feature>
<dbReference type="RefSeq" id="WP_203664039.1">
    <property type="nucleotide sequence ID" value="NZ_BAAAZM010000001.1"/>
</dbReference>
<comment type="function">
    <text evidence="4">Methyltransferase required for the conversion of demethylmenaquinol (DMKH2) to menaquinol (MKH2).</text>
</comment>
<dbReference type="Gene3D" id="3.40.50.150">
    <property type="entry name" value="Vaccinia Virus protein VP39"/>
    <property type="match status" value="1"/>
</dbReference>
<dbReference type="NCBIfam" id="NF001241">
    <property type="entry name" value="PRK00216.1-2"/>
    <property type="match status" value="1"/>
</dbReference>
<dbReference type="GO" id="GO:0032259">
    <property type="term" value="P:methylation"/>
    <property type="evidence" value="ECO:0007669"/>
    <property type="project" value="UniProtKB-KW"/>
</dbReference>
<dbReference type="PROSITE" id="PS01184">
    <property type="entry name" value="UBIE_2"/>
    <property type="match status" value="1"/>
</dbReference>
<keyword evidence="3 4" id="KW-0949">S-adenosyl-L-methionine</keyword>
<dbReference type="InterPro" id="IPR029063">
    <property type="entry name" value="SAM-dependent_MTases_sf"/>
</dbReference>
<dbReference type="EC" id="2.1.1.163" evidence="4"/>
<comment type="pathway">
    <text evidence="4">Quinol/quinone metabolism; menaquinone biosynthesis; menaquinol from 1,4-dihydroxy-2-naphthoate: step 2/2.</text>
</comment>
<comment type="catalytic activity">
    <reaction evidence="4">
        <text>a 2-demethylmenaquinol + S-adenosyl-L-methionine = a menaquinol + S-adenosyl-L-homocysteine + H(+)</text>
        <dbReference type="Rhea" id="RHEA:42640"/>
        <dbReference type="Rhea" id="RHEA-COMP:9539"/>
        <dbReference type="Rhea" id="RHEA-COMP:9563"/>
        <dbReference type="ChEBI" id="CHEBI:15378"/>
        <dbReference type="ChEBI" id="CHEBI:18151"/>
        <dbReference type="ChEBI" id="CHEBI:55437"/>
        <dbReference type="ChEBI" id="CHEBI:57856"/>
        <dbReference type="ChEBI" id="CHEBI:59789"/>
        <dbReference type="EC" id="2.1.1.163"/>
    </reaction>
</comment>
<dbReference type="UniPathway" id="UPA00079">
    <property type="reaction ID" value="UER00169"/>
</dbReference>
<evidence type="ECO:0000313" key="6">
    <source>
        <dbReference type="Proteomes" id="UP000612808"/>
    </source>
</evidence>
<reference evidence="5" key="1">
    <citation type="submission" date="2021-01" db="EMBL/GenBank/DDBJ databases">
        <title>Whole genome shotgun sequence of Actinocatenispora rupis NBRC 107355.</title>
        <authorList>
            <person name="Komaki H."/>
            <person name="Tamura T."/>
        </authorList>
    </citation>
    <scope>NUCLEOTIDE SEQUENCE</scope>
    <source>
        <strain evidence="5">NBRC 107355</strain>
    </source>
</reference>
<feature type="binding site" evidence="4">
    <location>
        <position position="67"/>
    </location>
    <ligand>
        <name>S-adenosyl-L-methionine</name>
        <dbReference type="ChEBI" id="CHEBI:59789"/>
    </ligand>
</feature>
<dbReference type="CDD" id="cd02440">
    <property type="entry name" value="AdoMet_MTases"/>
    <property type="match status" value="1"/>
</dbReference>
<name>A0A8J3JGT8_9ACTN</name>
<evidence type="ECO:0000313" key="5">
    <source>
        <dbReference type="EMBL" id="GID15643.1"/>
    </source>
</evidence>
<evidence type="ECO:0000256" key="4">
    <source>
        <dbReference type="HAMAP-Rule" id="MF_01813"/>
    </source>
</evidence>
<keyword evidence="6" id="KW-1185">Reference proteome</keyword>
<protein>
    <recommendedName>
        <fullName evidence="4">Demethylmenaquinone methyltransferase</fullName>
        <ecNumber evidence="4">2.1.1.163</ecNumber>
    </recommendedName>
</protein>
<keyword evidence="2 4" id="KW-0808">Transferase</keyword>
<dbReference type="SUPFAM" id="SSF53335">
    <property type="entry name" value="S-adenosyl-L-methionine-dependent methyltransferases"/>
    <property type="match status" value="1"/>
</dbReference>
<dbReference type="HAMAP" id="MF_01813">
    <property type="entry name" value="MenG_UbiE_methyltr"/>
    <property type="match status" value="1"/>
</dbReference>
<dbReference type="PANTHER" id="PTHR43591:SF24">
    <property type="entry name" value="2-METHOXY-6-POLYPRENYL-1,4-BENZOQUINOL METHYLASE, MITOCHONDRIAL"/>
    <property type="match status" value="1"/>
</dbReference>
<dbReference type="Pfam" id="PF01209">
    <property type="entry name" value="Ubie_methyltran"/>
    <property type="match status" value="1"/>
</dbReference>
<evidence type="ECO:0000256" key="2">
    <source>
        <dbReference type="ARBA" id="ARBA00022679"/>
    </source>
</evidence>
<organism evidence="5 6">
    <name type="scientific">Actinocatenispora rupis</name>
    <dbReference type="NCBI Taxonomy" id="519421"/>
    <lineage>
        <taxon>Bacteria</taxon>
        <taxon>Bacillati</taxon>
        <taxon>Actinomycetota</taxon>
        <taxon>Actinomycetes</taxon>
        <taxon>Micromonosporales</taxon>
        <taxon>Micromonosporaceae</taxon>
        <taxon>Actinocatenispora</taxon>
    </lineage>
</organism>
<keyword evidence="1 4" id="KW-0489">Methyltransferase</keyword>
<accession>A0A8J3JGT8</accession>
<comment type="similarity">
    <text evidence="4">Belongs to the class I-like SAM-binding methyltransferase superfamily. MenG/UbiE family.</text>
</comment>
<sequence length="235" mass="25698">MTEQHGTRATLDKKPREVAAMFDDIAERYDLTNTVIAMGQDRLWRRATRRALGLQPGDRCLDVAAGTAVSTVELARSGAEVVACDFSLGMLRRGQRAGRTAPRVAGDAMALPFADHSFDAVTITFGLRNVSDIDAAIAEFARVTRPGGRLVICEFSHPTFRPFRVVYEEYLVRALPIVAGRIGSNPAGYEYLPESVQAWPEQADLATRIGAAGWTDVAWRNLSGGIVALHRATRR</sequence>
<evidence type="ECO:0000256" key="3">
    <source>
        <dbReference type="ARBA" id="ARBA00022691"/>
    </source>
</evidence>
<dbReference type="GO" id="GO:0009234">
    <property type="term" value="P:menaquinone biosynthetic process"/>
    <property type="evidence" value="ECO:0007669"/>
    <property type="project" value="UniProtKB-UniRule"/>
</dbReference>
<dbReference type="NCBIfam" id="TIGR01934">
    <property type="entry name" value="MenG_MenH_UbiE"/>
    <property type="match status" value="1"/>
</dbReference>
<dbReference type="EMBL" id="BOMB01000046">
    <property type="protein sequence ID" value="GID15643.1"/>
    <property type="molecule type" value="Genomic_DNA"/>
</dbReference>
<comment type="caution">
    <text evidence="5">The sequence shown here is derived from an EMBL/GenBank/DDBJ whole genome shotgun (WGS) entry which is preliminary data.</text>
</comment>
<dbReference type="PANTHER" id="PTHR43591">
    <property type="entry name" value="METHYLTRANSFERASE"/>
    <property type="match status" value="1"/>
</dbReference>
<dbReference type="InterPro" id="IPR004033">
    <property type="entry name" value="UbiE/COQ5_MeTrFase"/>
</dbReference>
<dbReference type="Proteomes" id="UP000612808">
    <property type="component" value="Unassembled WGS sequence"/>
</dbReference>
<dbReference type="GO" id="GO:0043770">
    <property type="term" value="F:demethylmenaquinone methyltransferase activity"/>
    <property type="evidence" value="ECO:0007669"/>
    <property type="project" value="UniProtKB-UniRule"/>
</dbReference>
<keyword evidence="4" id="KW-0474">Menaquinone biosynthesis</keyword>
<dbReference type="PROSITE" id="PS51608">
    <property type="entry name" value="SAM_MT_UBIE"/>
    <property type="match status" value="1"/>
</dbReference>
<feature type="binding site" evidence="4">
    <location>
        <position position="85"/>
    </location>
    <ligand>
        <name>S-adenosyl-L-methionine</name>
        <dbReference type="ChEBI" id="CHEBI:59789"/>
    </ligand>
</feature>